<evidence type="ECO:0000313" key="1">
    <source>
        <dbReference type="EMBL" id="KNC85136.1"/>
    </source>
</evidence>
<dbReference type="EMBL" id="KQ241718">
    <property type="protein sequence ID" value="KNC85136.1"/>
    <property type="molecule type" value="Genomic_DNA"/>
</dbReference>
<dbReference type="RefSeq" id="XP_014159038.1">
    <property type="nucleotide sequence ID" value="XM_014303563.1"/>
</dbReference>
<accession>A0A0L0G8D5</accession>
<evidence type="ECO:0000313" key="2">
    <source>
        <dbReference type="Proteomes" id="UP000054560"/>
    </source>
</evidence>
<keyword evidence="2" id="KW-1185">Reference proteome</keyword>
<dbReference type="AlphaFoldDB" id="A0A0L0G8D5"/>
<reference evidence="1 2" key="1">
    <citation type="submission" date="2011-02" db="EMBL/GenBank/DDBJ databases">
        <title>The Genome Sequence of Sphaeroforma arctica JP610.</title>
        <authorList>
            <consortium name="The Broad Institute Genome Sequencing Platform"/>
            <person name="Russ C."/>
            <person name="Cuomo C."/>
            <person name="Young S.K."/>
            <person name="Zeng Q."/>
            <person name="Gargeya S."/>
            <person name="Alvarado L."/>
            <person name="Berlin A."/>
            <person name="Chapman S.B."/>
            <person name="Chen Z."/>
            <person name="Freedman E."/>
            <person name="Gellesch M."/>
            <person name="Goldberg J."/>
            <person name="Griggs A."/>
            <person name="Gujja S."/>
            <person name="Heilman E."/>
            <person name="Heiman D."/>
            <person name="Howarth C."/>
            <person name="Mehta T."/>
            <person name="Neiman D."/>
            <person name="Pearson M."/>
            <person name="Roberts A."/>
            <person name="Saif S."/>
            <person name="Shea T."/>
            <person name="Shenoy N."/>
            <person name="Sisk P."/>
            <person name="Stolte C."/>
            <person name="Sykes S."/>
            <person name="White J."/>
            <person name="Yandava C."/>
            <person name="Burger G."/>
            <person name="Gray M.W."/>
            <person name="Holland P.W.H."/>
            <person name="King N."/>
            <person name="Lang F.B.F."/>
            <person name="Roger A.J."/>
            <person name="Ruiz-Trillo I."/>
            <person name="Haas B."/>
            <person name="Nusbaum C."/>
            <person name="Birren B."/>
        </authorList>
    </citation>
    <scope>NUCLEOTIDE SEQUENCE [LARGE SCALE GENOMIC DNA]</scope>
    <source>
        <strain evidence="1 2">JP610</strain>
    </source>
</reference>
<dbReference type="Proteomes" id="UP000054560">
    <property type="component" value="Unassembled WGS sequence"/>
</dbReference>
<proteinExistence type="predicted"/>
<dbReference type="GeneID" id="25903164"/>
<name>A0A0L0G8D5_9EUKA</name>
<sequence>MCAFVFLQVDNKPVRFTMQQKEVSAVLWAPVRMLHPASVHFSEVVLPYRILALQNWLPESINHRLGLDTLCFPSIALHELKNVVVCHQRQLDPGTPGEEFVLWGMTLRATSALVHFVDVPRLDWPPATVNNRVLNWVVQIVASCMRYTNPDVVRRWHG</sequence>
<gene>
    <name evidence="1" type="ORF">SARC_02660</name>
</gene>
<organism evidence="1 2">
    <name type="scientific">Sphaeroforma arctica JP610</name>
    <dbReference type="NCBI Taxonomy" id="667725"/>
    <lineage>
        <taxon>Eukaryota</taxon>
        <taxon>Ichthyosporea</taxon>
        <taxon>Ichthyophonida</taxon>
        <taxon>Sphaeroforma</taxon>
    </lineage>
</organism>
<protein>
    <submittedName>
        <fullName evidence="1">Uncharacterized protein</fullName>
    </submittedName>
</protein>